<evidence type="ECO:0000256" key="1">
    <source>
        <dbReference type="SAM" id="MobiDB-lite"/>
    </source>
</evidence>
<keyword evidence="3" id="KW-1185">Reference proteome</keyword>
<feature type="compositionally biased region" description="Basic residues" evidence="1">
    <location>
        <begin position="64"/>
        <end position="76"/>
    </location>
</feature>
<gene>
    <name evidence="2" type="ORF">HZH68_013041</name>
</gene>
<evidence type="ECO:0000313" key="2">
    <source>
        <dbReference type="EMBL" id="KAF7387364.1"/>
    </source>
</evidence>
<feature type="region of interest" description="Disordered" evidence="1">
    <location>
        <begin position="1"/>
        <end position="30"/>
    </location>
</feature>
<dbReference type="Proteomes" id="UP000617340">
    <property type="component" value="Unassembled WGS sequence"/>
</dbReference>
<proteinExistence type="predicted"/>
<sequence length="195" mass="22975">MWSQQQQQRQQQQQQQRRQQQQQRQQQQLQQQPRTYLRGFAFQHPQQQNVHLSIVGVDDTPQHQHQHHHQLQHHTRGSSGMDLPLSRFVCDLQRTCVSLIQRELSKKRQQEDDSIGSAYPSYGLIRAVTPATSAYAYRLFLISRILVEEFGGPLVRASTLMIMRFNNKTFHDVIHFLCTPRDIIDFGMRQFAAWG</sequence>
<accession>A0A834MXJ2</accession>
<feature type="region of interest" description="Disordered" evidence="1">
    <location>
        <begin position="60"/>
        <end position="79"/>
    </location>
</feature>
<organism evidence="2 3">
    <name type="scientific">Vespula germanica</name>
    <name type="common">German yellow jacket</name>
    <name type="synonym">Paravespula germanica</name>
    <dbReference type="NCBI Taxonomy" id="30212"/>
    <lineage>
        <taxon>Eukaryota</taxon>
        <taxon>Metazoa</taxon>
        <taxon>Ecdysozoa</taxon>
        <taxon>Arthropoda</taxon>
        <taxon>Hexapoda</taxon>
        <taxon>Insecta</taxon>
        <taxon>Pterygota</taxon>
        <taxon>Neoptera</taxon>
        <taxon>Endopterygota</taxon>
        <taxon>Hymenoptera</taxon>
        <taxon>Apocrita</taxon>
        <taxon>Aculeata</taxon>
        <taxon>Vespoidea</taxon>
        <taxon>Vespidae</taxon>
        <taxon>Vespinae</taxon>
        <taxon>Vespula</taxon>
    </lineage>
</organism>
<dbReference type="AlphaFoldDB" id="A0A834MXJ2"/>
<evidence type="ECO:0000313" key="3">
    <source>
        <dbReference type="Proteomes" id="UP000617340"/>
    </source>
</evidence>
<reference evidence="2" key="1">
    <citation type="journal article" date="2020" name="G3 (Bethesda)">
        <title>High-Quality Assemblies for Three Invasive Social Wasps from the &lt;i&gt;Vespula&lt;/i&gt; Genus.</title>
        <authorList>
            <person name="Harrop T.W.R."/>
            <person name="Guhlin J."/>
            <person name="McLaughlin G.M."/>
            <person name="Permina E."/>
            <person name="Stockwell P."/>
            <person name="Gilligan J."/>
            <person name="Le Lec M.F."/>
            <person name="Gruber M.A.M."/>
            <person name="Quinn O."/>
            <person name="Lovegrove M."/>
            <person name="Duncan E.J."/>
            <person name="Remnant E.J."/>
            <person name="Van Eeckhoven J."/>
            <person name="Graham B."/>
            <person name="Knapp R.A."/>
            <person name="Langford K.W."/>
            <person name="Kronenberg Z."/>
            <person name="Press M.O."/>
            <person name="Eacker S.M."/>
            <person name="Wilson-Rankin E.E."/>
            <person name="Purcell J."/>
            <person name="Lester P.J."/>
            <person name="Dearden P.K."/>
        </authorList>
    </citation>
    <scope>NUCLEOTIDE SEQUENCE</scope>
    <source>
        <strain evidence="2">Linc-1</strain>
    </source>
</reference>
<name>A0A834MXJ2_VESGE</name>
<comment type="caution">
    <text evidence="2">The sequence shown here is derived from an EMBL/GenBank/DDBJ whole genome shotgun (WGS) entry which is preliminary data.</text>
</comment>
<protein>
    <submittedName>
        <fullName evidence="2">Uncharacterized protein</fullName>
    </submittedName>
</protein>
<dbReference type="EMBL" id="JACSDZ010000014">
    <property type="protein sequence ID" value="KAF7387364.1"/>
    <property type="molecule type" value="Genomic_DNA"/>
</dbReference>